<sequence>MPFIEKIVSFSTRHRVLAHLLFWLGFYMLSISQFDRWDPSHPYGESFLKPCIDGLFYLTFSMMATYFLTYRILPAVLKSHNYILVTLELIVGSYLICVYQRIVVVHVMEPIVRTPPFSQESIGEILIDLPKLFRSYFLHTFSISIIFIFIKLIKDQYLANKLTLEQEKQKAEIELKSLKAQLNPHFLFNTLNNIYSLSLMNSPQTSASIARLSAILDHLLYRCGDLLVPVSHEITLLQNYIELEKLRYDDRLLVSFQHEMDRDARIAPLILLSLVENAFKHGAGEDIGSPFIRIELSLRDHHFHFNIKNTFLAVREKDDSLKIGLANIRKQLELIYPNAHRIETRAGEGIFTVDLQLFLKDA</sequence>
<dbReference type="InterPro" id="IPR036890">
    <property type="entry name" value="HATPase_C_sf"/>
</dbReference>
<keyword evidence="2" id="KW-0812">Transmembrane</keyword>
<keyword evidence="2" id="KW-1133">Transmembrane helix</keyword>
<feature type="coiled-coil region" evidence="1">
    <location>
        <begin position="154"/>
        <end position="181"/>
    </location>
</feature>
<protein>
    <submittedName>
        <fullName evidence="4">Histidine kinase</fullName>
    </submittedName>
</protein>
<evidence type="ECO:0000259" key="3">
    <source>
        <dbReference type="Pfam" id="PF06580"/>
    </source>
</evidence>
<dbReference type="GO" id="GO:0016301">
    <property type="term" value="F:kinase activity"/>
    <property type="evidence" value="ECO:0007669"/>
    <property type="project" value="UniProtKB-KW"/>
</dbReference>
<dbReference type="SUPFAM" id="SSF55874">
    <property type="entry name" value="ATPase domain of HSP90 chaperone/DNA topoisomerase II/histidine kinase"/>
    <property type="match status" value="1"/>
</dbReference>
<dbReference type="PANTHER" id="PTHR34220">
    <property type="entry name" value="SENSOR HISTIDINE KINASE YPDA"/>
    <property type="match status" value="1"/>
</dbReference>
<dbReference type="EMBL" id="JAPDNS010000001">
    <property type="protein sequence ID" value="MCW3483228.1"/>
    <property type="molecule type" value="Genomic_DNA"/>
</dbReference>
<name>A0ABT3IH09_9BACT</name>
<evidence type="ECO:0000256" key="1">
    <source>
        <dbReference type="SAM" id="Coils"/>
    </source>
</evidence>
<organism evidence="4 5">
    <name type="scientific">Chitinophaga nivalis</name>
    <dbReference type="NCBI Taxonomy" id="2991709"/>
    <lineage>
        <taxon>Bacteria</taxon>
        <taxon>Pseudomonadati</taxon>
        <taxon>Bacteroidota</taxon>
        <taxon>Chitinophagia</taxon>
        <taxon>Chitinophagales</taxon>
        <taxon>Chitinophagaceae</taxon>
        <taxon>Chitinophaga</taxon>
    </lineage>
</organism>
<keyword evidence="5" id="KW-1185">Reference proteome</keyword>
<keyword evidence="1" id="KW-0175">Coiled coil</keyword>
<evidence type="ECO:0000256" key="2">
    <source>
        <dbReference type="SAM" id="Phobius"/>
    </source>
</evidence>
<dbReference type="PANTHER" id="PTHR34220:SF7">
    <property type="entry name" value="SENSOR HISTIDINE KINASE YPDA"/>
    <property type="match status" value="1"/>
</dbReference>
<comment type="caution">
    <text evidence="4">The sequence shown here is derived from an EMBL/GenBank/DDBJ whole genome shotgun (WGS) entry which is preliminary data.</text>
</comment>
<evidence type="ECO:0000313" key="5">
    <source>
        <dbReference type="Proteomes" id="UP001207742"/>
    </source>
</evidence>
<feature type="transmembrane region" description="Helical" evidence="2">
    <location>
        <begin position="82"/>
        <end position="102"/>
    </location>
</feature>
<feature type="domain" description="Signal transduction histidine kinase internal region" evidence="3">
    <location>
        <begin position="174"/>
        <end position="252"/>
    </location>
</feature>
<dbReference type="RefSeq" id="WP_264728354.1">
    <property type="nucleotide sequence ID" value="NZ_JAPDNR010000001.1"/>
</dbReference>
<evidence type="ECO:0000313" key="4">
    <source>
        <dbReference type="EMBL" id="MCW3483228.1"/>
    </source>
</evidence>
<feature type="transmembrane region" description="Helical" evidence="2">
    <location>
        <begin position="136"/>
        <end position="153"/>
    </location>
</feature>
<dbReference type="InterPro" id="IPR010559">
    <property type="entry name" value="Sig_transdc_His_kin_internal"/>
</dbReference>
<reference evidence="4 5" key="1">
    <citation type="submission" date="2022-10" db="EMBL/GenBank/DDBJ databases">
        <title>Chitinophaga nivalis PC15 sp. nov., isolated from Pyeongchang county, South Korea.</title>
        <authorList>
            <person name="Trinh H.N."/>
        </authorList>
    </citation>
    <scope>NUCLEOTIDE SEQUENCE [LARGE SCALE GENOMIC DNA]</scope>
    <source>
        <strain evidence="4 5">PC14</strain>
    </source>
</reference>
<dbReference type="Pfam" id="PF06580">
    <property type="entry name" value="His_kinase"/>
    <property type="match status" value="1"/>
</dbReference>
<keyword evidence="4" id="KW-0418">Kinase</keyword>
<feature type="transmembrane region" description="Helical" evidence="2">
    <location>
        <begin position="54"/>
        <end position="73"/>
    </location>
</feature>
<feature type="transmembrane region" description="Helical" evidence="2">
    <location>
        <begin position="16"/>
        <end position="34"/>
    </location>
</feature>
<keyword evidence="4" id="KW-0808">Transferase</keyword>
<dbReference type="InterPro" id="IPR050640">
    <property type="entry name" value="Bact_2-comp_sensor_kinase"/>
</dbReference>
<proteinExistence type="predicted"/>
<gene>
    <name evidence="4" type="ORF">OL497_04950</name>
</gene>
<accession>A0ABT3IH09</accession>
<keyword evidence="2" id="KW-0472">Membrane</keyword>
<dbReference type="Proteomes" id="UP001207742">
    <property type="component" value="Unassembled WGS sequence"/>
</dbReference>
<dbReference type="Gene3D" id="3.30.565.10">
    <property type="entry name" value="Histidine kinase-like ATPase, C-terminal domain"/>
    <property type="match status" value="1"/>
</dbReference>